<feature type="domain" description="Mechanosensitive ion channel MscS C-terminal" evidence="9">
    <location>
        <begin position="173"/>
        <end position="264"/>
    </location>
</feature>
<gene>
    <name evidence="10" type="ORF">KDU71_06505</name>
</gene>
<evidence type="ECO:0000256" key="3">
    <source>
        <dbReference type="ARBA" id="ARBA00022475"/>
    </source>
</evidence>
<dbReference type="InterPro" id="IPR049278">
    <property type="entry name" value="MS_channel_C"/>
</dbReference>
<dbReference type="RefSeq" id="WP_212189109.1">
    <property type="nucleotide sequence ID" value="NZ_JAGTAR010000007.1"/>
</dbReference>
<evidence type="ECO:0000256" key="2">
    <source>
        <dbReference type="ARBA" id="ARBA00008017"/>
    </source>
</evidence>
<dbReference type="EMBL" id="JAGTAR010000007">
    <property type="protein sequence ID" value="MBR8535203.1"/>
    <property type="molecule type" value="Genomic_DNA"/>
</dbReference>
<keyword evidence="4 7" id="KW-0812">Transmembrane</keyword>
<dbReference type="Pfam" id="PF00924">
    <property type="entry name" value="MS_channel_2nd"/>
    <property type="match status" value="1"/>
</dbReference>
<proteinExistence type="inferred from homology"/>
<evidence type="ECO:0000259" key="9">
    <source>
        <dbReference type="Pfam" id="PF21082"/>
    </source>
</evidence>
<keyword evidence="5 7" id="KW-1133">Transmembrane helix</keyword>
<reference evidence="10" key="2">
    <citation type="submission" date="2021-04" db="EMBL/GenBank/DDBJ databases">
        <authorList>
            <person name="Zhang T."/>
            <person name="Zhang Y."/>
            <person name="Lu D."/>
            <person name="Zuo D."/>
            <person name="Du Z."/>
        </authorList>
    </citation>
    <scope>NUCLEOTIDE SEQUENCE</scope>
    <source>
        <strain evidence="10">JR1</strain>
    </source>
</reference>
<keyword evidence="11" id="KW-1185">Reference proteome</keyword>
<dbReference type="Proteomes" id="UP000679220">
    <property type="component" value="Unassembled WGS sequence"/>
</dbReference>
<organism evidence="10 11">
    <name type="scientific">Carboxylicivirga sediminis</name>
    <dbReference type="NCBI Taxonomy" id="2006564"/>
    <lineage>
        <taxon>Bacteria</taxon>
        <taxon>Pseudomonadati</taxon>
        <taxon>Bacteroidota</taxon>
        <taxon>Bacteroidia</taxon>
        <taxon>Marinilabiliales</taxon>
        <taxon>Marinilabiliaceae</taxon>
        <taxon>Carboxylicivirga</taxon>
    </lineage>
</organism>
<reference evidence="10" key="1">
    <citation type="journal article" date="2018" name="Int. J. Syst. Evol. Microbiol.">
        <title>Carboxylicivirga sediminis sp. nov., isolated from coastal sediment.</title>
        <authorList>
            <person name="Wang F.Q."/>
            <person name="Ren L.H."/>
            <person name="Zou R.J."/>
            <person name="Sun Y.Z."/>
            <person name="Liu X.J."/>
            <person name="Jiang F."/>
            <person name="Liu L.J."/>
        </authorList>
    </citation>
    <scope>NUCLEOTIDE SEQUENCE</scope>
    <source>
        <strain evidence="10">JR1</strain>
    </source>
</reference>
<dbReference type="Pfam" id="PF21082">
    <property type="entry name" value="MS_channel_3rd"/>
    <property type="match status" value="1"/>
</dbReference>
<dbReference type="PANTHER" id="PTHR30221:SF1">
    <property type="entry name" value="SMALL-CONDUCTANCE MECHANOSENSITIVE CHANNEL"/>
    <property type="match status" value="1"/>
</dbReference>
<sequence length="284" mass="32263">MEEYALVIRVGGALIIAFLLNFLLRRIIKLFINRYAKRVSADATSFSFLKNSVGFIIFCVAAIYILQYVPGLKQVKTALFASAGIFAAIIGFAAQKAFANIIGGVFILIFRPFRVGDVVFIGTEYRGIVEEITLRHIIIRNYENRRIIIPNGIISDETIVNSSISDSRIKKHIEFTVDFNSDIEKAHNIIREEAEKHPLTLDVRKPEDVEKGSHKVIVRTIELMEYAIKLRAYVWAKDSDDAFIINCDLNNIIVLRFKEAGISIPYPYRNVIIQHANRQEGESL</sequence>
<dbReference type="InterPro" id="IPR045275">
    <property type="entry name" value="MscS_archaea/bacteria_type"/>
</dbReference>
<dbReference type="GO" id="GO:0005886">
    <property type="term" value="C:plasma membrane"/>
    <property type="evidence" value="ECO:0007669"/>
    <property type="project" value="UniProtKB-SubCell"/>
</dbReference>
<protein>
    <submittedName>
        <fullName evidence="10">Mechanosensitive ion channel family protein</fullName>
    </submittedName>
</protein>
<name>A0A941F1R3_9BACT</name>
<comment type="subcellular location">
    <subcellularLocation>
        <location evidence="1">Cell membrane</location>
        <topology evidence="1">Multi-pass membrane protein</topology>
    </subcellularLocation>
</comment>
<evidence type="ECO:0000256" key="7">
    <source>
        <dbReference type="SAM" id="Phobius"/>
    </source>
</evidence>
<dbReference type="InterPro" id="IPR010920">
    <property type="entry name" value="LSM_dom_sf"/>
</dbReference>
<evidence type="ECO:0000256" key="1">
    <source>
        <dbReference type="ARBA" id="ARBA00004651"/>
    </source>
</evidence>
<dbReference type="Gene3D" id="2.30.30.60">
    <property type="match status" value="1"/>
</dbReference>
<dbReference type="AlphaFoldDB" id="A0A941F1R3"/>
<comment type="similarity">
    <text evidence="2">Belongs to the MscS (TC 1.A.23) family.</text>
</comment>
<accession>A0A941F1R3</accession>
<comment type="caution">
    <text evidence="10">The sequence shown here is derived from an EMBL/GenBank/DDBJ whole genome shotgun (WGS) entry which is preliminary data.</text>
</comment>
<feature type="transmembrane region" description="Helical" evidence="7">
    <location>
        <begin position="6"/>
        <end position="24"/>
    </location>
</feature>
<dbReference type="InterPro" id="IPR006685">
    <property type="entry name" value="MscS_channel_2nd"/>
</dbReference>
<dbReference type="InterPro" id="IPR011066">
    <property type="entry name" value="MscS_channel_C_sf"/>
</dbReference>
<dbReference type="SUPFAM" id="SSF50182">
    <property type="entry name" value="Sm-like ribonucleoproteins"/>
    <property type="match status" value="1"/>
</dbReference>
<keyword evidence="6 7" id="KW-0472">Membrane</keyword>
<evidence type="ECO:0000256" key="6">
    <source>
        <dbReference type="ARBA" id="ARBA00023136"/>
    </source>
</evidence>
<evidence type="ECO:0000259" key="8">
    <source>
        <dbReference type="Pfam" id="PF00924"/>
    </source>
</evidence>
<evidence type="ECO:0000256" key="5">
    <source>
        <dbReference type="ARBA" id="ARBA00022989"/>
    </source>
</evidence>
<dbReference type="InterPro" id="IPR023408">
    <property type="entry name" value="MscS_beta-dom_sf"/>
</dbReference>
<dbReference type="SUPFAM" id="SSF82861">
    <property type="entry name" value="Mechanosensitive channel protein MscS (YggB), transmembrane region"/>
    <property type="match status" value="1"/>
</dbReference>
<evidence type="ECO:0000256" key="4">
    <source>
        <dbReference type="ARBA" id="ARBA00022692"/>
    </source>
</evidence>
<dbReference type="Gene3D" id="3.30.70.100">
    <property type="match status" value="1"/>
</dbReference>
<evidence type="ECO:0000313" key="11">
    <source>
        <dbReference type="Proteomes" id="UP000679220"/>
    </source>
</evidence>
<dbReference type="Gene3D" id="1.10.287.1260">
    <property type="match status" value="1"/>
</dbReference>
<keyword evidence="3" id="KW-1003">Cell membrane</keyword>
<feature type="domain" description="Mechanosensitive ion channel MscS" evidence="8">
    <location>
        <begin position="97"/>
        <end position="163"/>
    </location>
</feature>
<feature type="transmembrane region" description="Helical" evidence="7">
    <location>
        <begin position="78"/>
        <end position="110"/>
    </location>
</feature>
<evidence type="ECO:0000313" key="10">
    <source>
        <dbReference type="EMBL" id="MBR8535203.1"/>
    </source>
</evidence>
<feature type="transmembrane region" description="Helical" evidence="7">
    <location>
        <begin position="45"/>
        <end position="66"/>
    </location>
</feature>
<dbReference type="PANTHER" id="PTHR30221">
    <property type="entry name" value="SMALL-CONDUCTANCE MECHANOSENSITIVE CHANNEL"/>
    <property type="match status" value="1"/>
</dbReference>
<dbReference type="InterPro" id="IPR011014">
    <property type="entry name" value="MscS_channel_TM-2"/>
</dbReference>
<dbReference type="GO" id="GO:0008381">
    <property type="term" value="F:mechanosensitive monoatomic ion channel activity"/>
    <property type="evidence" value="ECO:0007669"/>
    <property type="project" value="InterPro"/>
</dbReference>
<dbReference type="SUPFAM" id="SSF82689">
    <property type="entry name" value="Mechanosensitive channel protein MscS (YggB), C-terminal domain"/>
    <property type="match status" value="1"/>
</dbReference>